<keyword evidence="1" id="KW-1133">Transmembrane helix</keyword>
<name>A0A2A4G4U6_9FLAO</name>
<feature type="transmembrane region" description="Helical" evidence="1">
    <location>
        <begin position="147"/>
        <end position="166"/>
    </location>
</feature>
<gene>
    <name evidence="2" type="ORF">B7P33_17185</name>
</gene>
<feature type="transmembrane region" description="Helical" evidence="1">
    <location>
        <begin position="203"/>
        <end position="226"/>
    </location>
</feature>
<feature type="transmembrane region" description="Helical" evidence="1">
    <location>
        <begin position="246"/>
        <end position="266"/>
    </location>
</feature>
<evidence type="ECO:0000313" key="3">
    <source>
        <dbReference type="Proteomes" id="UP000219559"/>
    </source>
</evidence>
<organism evidence="2 3">
    <name type="scientific">Sediminicola luteus</name>
    <dbReference type="NCBI Taxonomy" id="319238"/>
    <lineage>
        <taxon>Bacteria</taxon>
        <taxon>Pseudomonadati</taxon>
        <taxon>Bacteroidota</taxon>
        <taxon>Flavobacteriia</taxon>
        <taxon>Flavobacteriales</taxon>
        <taxon>Flavobacteriaceae</taxon>
        <taxon>Sediminicola</taxon>
    </lineage>
</organism>
<comment type="caution">
    <text evidence="2">The sequence shown here is derived from an EMBL/GenBank/DDBJ whole genome shotgun (WGS) entry which is preliminary data.</text>
</comment>
<reference evidence="2 3" key="1">
    <citation type="submission" date="2017-04" db="EMBL/GenBank/DDBJ databases">
        <title>A new member of the family Flavobacteriaceae isolated from ascidians.</title>
        <authorList>
            <person name="Chen L."/>
        </authorList>
    </citation>
    <scope>NUCLEOTIDE SEQUENCE [LARGE SCALE GENOMIC DNA]</scope>
    <source>
        <strain evidence="2 3">HQA918</strain>
    </source>
</reference>
<dbReference type="OrthoDB" id="1412293at2"/>
<evidence type="ECO:0000313" key="2">
    <source>
        <dbReference type="EMBL" id="PCE63008.1"/>
    </source>
</evidence>
<dbReference type="Proteomes" id="UP000219559">
    <property type="component" value="Unassembled WGS sequence"/>
</dbReference>
<evidence type="ECO:0000256" key="1">
    <source>
        <dbReference type="SAM" id="Phobius"/>
    </source>
</evidence>
<proteinExistence type="predicted"/>
<feature type="transmembrane region" description="Helical" evidence="1">
    <location>
        <begin position="26"/>
        <end position="47"/>
    </location>
</feature>
<protein>
    <submittedName>
        <fullName evidence="2">Uncharacterized protein</fullName>
    </submittedName>
</protein>
<keyword evidence="3" id="KW-1185">Reference proteome</keyword>
<keyword evidence="1" id="KW-0472">Membrane</keyword>
<accession>A0A2A4G4U6</accession>
<dbReference type="EMBL" id="NBWU01000007">
    <property type="protein sequence ID" value="PCE63008.1"/>
    <property type="molecule type" value="Genomic_DNA"/>
</dbReference>
<dbReference type="AlphaFoldDB" id="A0A2A4G4U6"/>
<dbReference type="RefSeq" id="WP_097441117.1">
    <property type="nucleotide sequence ID" value="NZ_KZ300477.1"/>
</dbReference>
<sequence>MGYSLVLGTGLEYMDAIFRTIRESGFAQYTIVGAKALGVALFLANLIKGYVEGAAEREGVSWGLRPRDLLRNLAFVLAMLHAPEILGLLDGLLVALESAFTETAPALLPLSIQEFAIDEEPVFWEVAEKVWALVYEAFSSPVFGIKMFSFGFALTLWAIDLFLYPLFLAERFFILGVLQVFFPLVMALAVFERFRGMAYSFFRLYIGVYMLVPAFFLVNIFINALYRAINSGFWEALWGEPAEGTIIRTLLEATSIGFIVVLKFRLYKRAITFTLRLFTS</sequence>
<feature type="transmembrane region" description="Helical" evidence="1">
    <location>
        <begin position="172"/>
        <end position="191"/>
    </location>
</feature>
<keyword evidence="1" id="KW-0812">Transmembrane</keyword>